<dbReference type="Gene3D" id="1.10.287.470">
    <property type="entry name" value="Helix hairpin bin"/>
    <property type="match status" value="1"/>
</dbReference>
<dbReference type="NCBIfam" id="TIGR01730">
    <property type="entry name" value="RND_mfp"/>
    <property type="match status" value="1"/>
</dbReference>
<comment type="subcellular location">
    <subcellularLocation>
        <location evidence="1">Cell envelope</location>
    </subcellularLocation>
</comment>
<dbReference type="AlphaFoldDB" id="A0A419T4G4"/>
<gene>
    <name evidence="9" type="ORF">BET03_03330</name>
</gene>
<dbReference type="Gene3D" id="2.40.420.20">
    <property type="match status" value="1"/>
</dbReference>
<evidence type="ECO:0000256" key="1">
    <source>
        <dbReference type="ARBA" id="ARBA00004196"/>
    </source>
</evidence>
<dbReference type="InterPro" id="IPR006143">
    <property type="entry name" value="RND_pump_MFP"/>
</dbReference>
<feature type="transmembrane region" description="Helical" evidence="5">
    <location>
        <begin position="7"/>
        <end position="24"/>
    </location>
</feature>
<reference evidence="9 10" key="1">
    <citation type="submission" date="2016-08" db="EMBL/GenBank/DDBJ databases">
        <title>Novel Firmicutes and Novel Genomes.</title>
        <authorList>
            <person name="Poppleton D.I."/>
            <person name="Gribaldo S."/>
        </authorList>
    </citation>
    <scope>NUCLEOTIDE SEQUENCE [LARGE SCALE GENOMIC DNA]</scope>
    <source>
        <strain evidence="9 10">CTT3</strain>
    </source>
</reference>
<organism evidence="9 10">
    <name type="scientific">Thermohalobacter berrensis</name>
    <dbReference type="NCBI Taxonomy" id="99594"/>
    <lineage>
        <taxon>Bacteria</taxon>
        <taxon>Bacillati</taxon>
        <taxon>Bacillota</taxon>
        <taxon>Tissierellia</taxon>
        <taxon>Tissierellales</taxon>
        <taxon>Thermohalobacteraceae</taxon>
        <taxon>Thermohalobacter</taxon>
    </lineage>
</organism>
<dbReference type="FunFam" id="2.40.30.170:FF:000010">
    <property type="entry name" value="Efflux RND transporter periplasmic adaptor subunit"/>
    <property type="match status" value="1"/>
</dbReference>
<dbReference type="Pfam" id="PF25973">
    <property type="entry name" value="BSH_CzcB"/>
    <property type="match status" value="1"/>
</dbReference>
<keyword evidence="5" id="KW-0812">Transmembrane</keyword>
<dbReference type="PANTHER" id="PTHR32347:SF14">
    <property type="entry name" value="EFFLUX SYSTEM COMPONENT YKNX-RELATED"/>
    <property type="match status" value="1"/>
</dbReference>
<feature type="domain" description="YknX-like beta-barrel" evidence="8">
    <location>
        <begin position="255"/>
        <end position="333"/>
    </location>
</feature>
<dbReference type="Pfam" id="PF25989">
    <property type="entry name" value="YknX_C"/>
    <property type="match status" value="1"/>
</dbReference>
<evidence type="ECO:0000259" key="7">
    <source>
        <dbReference type="Pfam" id="PF25989"/>
    </source>
</evidence>
<keyword evidence="5" id="KW-0472">Membrane</keyword>
<feature type="domain" description="YknX-like C-terminal permuted SH3-like" evidence="7">
    <location>
        <begin position="341"/>
        <end position="410"/>
    </location>
</feature>
<name>A0A419T4G4_9FIRM</name>
<dbReference type="InterPro" id="IPR058647">
    <property type="entry name" value="BSH_CzcB-like"/>
</dbReference>
<sequence length="418" mass="46633">MSKKKVLIILGIIVGIGIIGLGIFKTVNSDTKAAKSVQVTEIKKEELSSNIITDGIIKAKEQRNIVSSLPYLIKEVLAEEGDKVSKGDILAKLDTEELEYNIKSAQINLELEREKLKNMMDEADAFKFEKQLENAELSLNNAKKNYENSKRLYNAGAISKTKLDQDKVSYERAKNEYELAKKELEDFLNKNDSIETQKKTIELTELSLKKQKDNLKKSIIRSPIDGTIVYSEAEVGIPANSANPLFIIDDTDRLEIEVSISEYDINDVKIGQKVKITGEAFKGREYEGKISYISPVATKSNTNTGVETNVKVKIDIVNPDKYLKPGFSVDVEVNTAHKGDALVVPYESLYQKRNGETVVFKVENGVVKEVPVKVGIEGDLKVEIISEKIKEGDKIIFNPDETIKDGMKVNIINQGGKK</sequence>
<evidence type="ECO:0000256" key="2">
    <source>
        <dbReference type="ARBA" id="ARBA00009477"/>
    </source>
</evidence>
<dbReference type="Gene3D" id="2.40.50.100">
    <property type="match status" value="1"/>
</dbReference>
<dbReference type="GO" id="GO:0030313">
    <property type="term" value="C:cell envelope"/>
    <property type="evidence" value="ECO:0007669"/>
    <property type="project" value="UniProtKB-SubCell"/>
</dbReference>
<dbReference type="EMBL" id="MCIB01000012">
    <property type="protein sequence ID" value="RKD32352.1"/>
    <property type="molecule type" value="Genomic_DNA"/>
</dbReference>
<dbReference type="InterPro" id="IPR050465">
    <property type="entry name" value="UPF0194_transport"/>
</dbReference>
<dbReference type="OrthoDB" id="9777308at2"/>
<comment type="caution">
    <text evidence="9">The sequence shown here is derived from an EMBL/GenBank/DDBJ whole genome shotgun (WGS) entry which is preliminary data.</text>
</comment>
<dbReference type="PANTHER" id="PTHR32347">
    <property type="entry name" value="EFFLUX SYSTEM COMPONENT YKNX-RELATED"/>
    <property type="match status" value="1"/>
</dbReference>
<dbReference type="Pfam" id="PF25990">
    <property type="entry name" value="Beta-barrel_YknX"/>
    <property type="match status" value="1"/>
</dbReference>
<evidence type="ECO:0000259" key="6">
    <source>
        <dbReference type="Pfam" id="PF25973"/>
    </source>
</evidence>
<dbReference type="GO" id="GO:0015562">
    <property type="term" value="F:efflux transmembrane transporter activity"/>
    <property type="evidence" value="ECO:0007669"/>
    <property type="project" value="InterPro"/>
</dbReference>
<evidence type="ECO:0000256" key="4">
    <source>
        <dbReference type="SAM" id="Coils"/>
    </source>
</evidence>
<dbReference type="Gene3D" id="2.40.30.170">
    <property type="match status" value="1"/>
</dbReference>
<dbReference type="RefSeq" id="WP_120168838.1">
    <property type="nucleotide sequence ID" value="NZ_MCIB01000012.1"/>
</dbReference>
<proteinExistence type="inferred from homology"/>
<keyword evidence="10" id="KW-1185">Reference proteome</keyword>
<dbReference type="Proteomes" id="UP000284177">
    <property type="component" value="Unassembled WGS sequence"/>
</dbReference>
<dbReference type="SUPFAM" id="SSF111369">
    <property type="entry name" value="HlyD-like secretion proteins"/>
    <property type="match status" value="1"/>
</dbReference>
<evidence type="ECO:0000256" key="3">
    <source>
        <dbReference type="ARBA" id="ARBA00023054"/>
    </source>
</evidence>
<dbReference type="InterPro" id="IPR058637">
    <property type="entry name" value="YknX-like_C"/>
</dbReference>
<evidence type="ECO:0000313" key="10">
    <source>
        <dbReference type="Proteomes" id="UP000284177"/>
    </source>
</evidence>
<accession>A0A419T4G4</accession>
<dbReference type="PRINTS" id="PR01490">
    <property type="entry name" value="RTXTOXIND"/>
</dbReference>
<feature type="domain" description="CzcB-like barrel-sandwich hybrid" evidence="6">
    <location>
        <begin position="64"/>
        <end position="250"/>
    </location>
</feature>
<keyword evidence="3 4" id="KW-0175">Coiled coil</keyword>
<evidence type="ECO:0000259" key="8">
    <source>
        <dbReference type="Pfam" id="PF25990"/>
    </source>
</evidence>
<dbReference type="GO" id="GO:0016020">
    <property type="term" value="C:membrane"/>
    <property type="evidence" value="ECO:0007669"/>
    <property type="project" value="InterPro"/>
</dbReference>
<evidence type="ECO:0000256" key="5">
    <source>
        <dbReference type="SAM" id="Phobius"/>
    </source>
</evidence>
<feature type="coiled-coil region" evidence="4">
    <location>
        <begin position="95"/>
        <end position="197"/>
    </location>
</feature>
<keyword evidence="5" id="KW-1133">Transmembrane helix</keyword>
<dbReference type="InterPro" id="IPR058636">
    <property type="entry name" value="Beta-barrel_YknX"/>
</dbReference>
<comment type="similarity">
    <text evidence="2">Belongs to the membrane fusion protein (MFP) (TC 8.A.1) family.</text>
</comment>
<protein>
    <submittedName>
        <fullName evidence="9">Uncharacterized protein</fullName>
    </submittedName>
</protein>
<evidence type="ECO:0000313" key="9">
    <source>
        <dbReference type="EMBL" id="RKD32352.1"/>
    </source>
</evidence>